<gene>
    <name evidence="9" type="ORF">FSAL1345_LOCUS1313</name>
</gene>
<dbReference type="SMART" id="SM00045">
    <property type="entry name" value="DAGKa"/>
    <property type="match status" value="1"/>
</dbReference>
<evidence type="ECO:0000256" key="6">
    <source>
        <dbReference type="RuleBase" id="RU361128"/>
    </source>
</evidence>
<dbReference type="GO" id="GO:0016020">
    <property type="term" value="C:membrane"/>
    <property type="evidence" value="ECO:0007669"/>
    <property type="project" value="TreeGrafter"/>
</dbReference>
<dbReference type="Pfam" id="PF00781">
    <property type="entry name" value="DAGK_cat"/>
    <property type="match status" value="1"/>
</dbReference>
<comment type="catalytic activity">
    <reaction evidence="6">
        <text>a 1,2-diacyl-sn-glycerol + ATP = a 1,2-diacyl-sn-glycero-3-phosphate + ADP + H(+)</text>
        <dbReference type="Rhea" id="RHEA:10272"/>
        <dbReference type="ChEBI" id="CHEBI:15378"/>
        <dbReference type="ChEBI" id="CHEBI:17815"/>
        <dbReference type="ChEBI" id="CHEBI:30616"/>
        <dbReference type="ChEBI" id="CHEBI:58608"/>
        <dbReference type="ChEBI" id="CHEBI:456216"/>
        <dbReference type="EC" id="2.7.1.107"/>
    </reaction>
</comment>
<dbReference type="InterPro" id="IPR001206">
    <property type="entry name" value="Diacylglycerol_kinase_cat_dom"/>
</dbReference>
<keyword evidence="3 6" id="KW-0547">Nucleotide-binding</keyword>
<dbReference type="Pfam" id="PF00609">
    <property type="entry name" value="DAGK_acc"/>
    <property type="match status" value="1"/>
</dbReference>
<name>A0A7S3IA21_9CILI</name>
<evidence type="ECO:0000256" key="3">
    <source>
        <dbReference type="ARBA" id="ARBA00022741"/>
    </source>
</evidence>
<keyword evidence="5 6" id="KW-0067">ATP-binding</keyword>
<dbReference type="PANTHER" id="PTHR11255">
    <property type="entry name" value="DIACYLGLYCEROL KINASE"/>
    <property type="match status" value="1"/>
</dbReference>
<dbReference type="Gene3D" id="2.60.200.40">
    <property type="match status" value="1"/>
</dbReference>
<dbReference type="GO" id="GO:0007200">
    <property type="term" value="P:phospholipase C-activating G protein-coupled receptor signaling pathway"/>
    <property type="evidence" value="ECO:0007669"/>
    <property type="project" value="InterPro"/>
</dbReference>
<feature type="domain" description="DAGKc" evidence="8">
    <location>
        <begin position="17"/>
        <end position="172"/>
    </location>
</feature>
<dbReference type="SMART" id="SM00046">
    <property type="entry name" value="DAGKc"/>
    <property type="match status" value="1"/>
</dbReference>
<evidence type="ECO:0000256" key="7">
    <source>
        <dbReference type="SAM" id="MobiDB-lite"/>
    </source>
</evidence>
<keyword evidence="2 6" id="KW-0808">Transferase</keyword>
<evidence type="ECO:0000256" key="4">
    <source>
        <dbReference type="ARBA" id="ARBA00022777"/>
    </source>
</evidence>
<evidence type="ECO:0000313" key="9">
    <source>
        <dbReference type="EMBL" id="CAE0318044.1"/>
    </source>
</evidence>
<comment type="similarity">
    <text evidence="1 6">Belongs to the eukaryotic diacylglycerol kinase family.</text>
</comment>
<organism evidence="9">
    <name type="scientific">Fabrea salina</name>
    <dbReference type="NCBI Taxonomy" id="342563"/>
    <lineage>
        <taxon>Eukaryota</taxon>
        <taxon>Sar</taxon>
        <taxon>Alveolata</taxon>
        <taxon>Ciliophora</taxon>
        <taxon>Postciliodesmatophora</taxon>
        <taxon>Heterotrichea</taxon>
        <taxon>Heterotrichida</taxon>
        <taxon>Fabreidae</taxon>
        <taxon>Fabrea</taxon>
    </lineage>
</organism>
<evidence type="ECO:0000256" key="1">
    <source>
        <dbReference type="ARBA" id="ARBA00009280"/>
    </source>
</evidence>
<reference evidence="9" key="1">
    <citation type="submission" date="2021-01" db="EMBL/GenBank/DDBJ databases">
        <authorList>
            <person name="Corre E."/>
            <person name="Pelletier E."/>
            <person name="Niang G."/>
            <person name="Scheremetjew M."/>
            <person name="Finn R."/>
            <person name="Kale V."/>
            <person name="Holt S."/>
            <person name="Cochrane G."/>
            <person name="Meng A."/>
            <person name="Brown T."/>
            <person name="Cohen L."/>
        </authorList>
    </citation>
    <scope>NUCLEOTIDE SEQUENCE</scope>
</reference>
<keyword evidence="4 6" id="KW-0418">Kinase</keyword>
<dbReference type="EC" id="2.7.1.107" evidence="6"/>
<protein>
    <recommendedName>
        <fullName evidence="6">Diacylglycerol kinase</fullName>
        <shortName evidence="6">DAG kinase</shortName>
        <ecNumber evidence="6">2.7.1.107</ecNumber>
    </recommendedName>
</protein>
<dbReference type="InterPro" id="IPR000756">
    <property type="entry name" value="Diacylglycerol_kin_accessory"/>
</dbReference>
<dbReference type="EMBL" id="HBIF01001541">
    <property type="protein sequence ID" value="CAE0318044.1"/>
    <property type="molecule type" value="Transcribed_RNA"/>
</dbReference>
<dbReference type="AlphaFoldDB" id="A0A7S3IA21"/>
<evidence type="ECO:0000256" key="2">
    <source>
        <dbReference type="ARBA" id="ARBA00022679"/>
    </source>
</evidence>
<dbReference type="PROSITE" id="PS50146">
    <property type="entry name" value="DAGK"/>
    <property type="match status" value="1"/>
</dbReference>
<dbReference type="InterPro" id="IPR017438">
    <property type="entry name" value="ATP-NAD_kinase_N"/>
</dbReference>
<dbReference type="SUPFAM" id="SSF111331">
    <property type="entry name" value="NAD kinase/diacylglycerol kinase-like"/>
    <property type="match status" value="1"/>
</dbReference>
<dbReference type="Gene3D" id="3.40.50.10330">
    <property type="entry name" value="Probable inorganic polyphosphate/atp-NAD kinase, domain 1"/>
    <property type="match status" value="1"/>
</dbReference>
<accession>A0A7S3IA21</accession>
<sequence>MKNMTETKSSPETDSGRQSSPVVLFANGKSGSNRAKKYLKLHSDSLNLKTNLGKVELTIADLQNPEDREKGIQEIKSLLETFQKFKVVVAGGDGSLIWVIEELLKHQLDISLIEFGILPFGTGNDLAAMLGWGRKPPKKLIGKNLSHLVKYAESWLQAEAKPLDIWQISIEVEETGHFEKITAENGHYKREHFKFESDSDLKVYSRLMTNYFSVGLDARIGVGFDKRRTTSKIFNRMIYCWEGFKKIFCLPNTRVPEITSTFYEDSSCIFNNSSTDKRLPEKTSVFLALNSRTYAGGDNFIWDAASPGEGENTWQEQSPRDGKLEFVIFKGEFDLGLEQIIAGRAQKLLQSQGPFTLNFNELPENRRVYMQIDGEYFYAVKPKRIVINLSEISEKVQVLVKD</sequence>
<dbReference type="GO" id="GO:0005524">
    <property type="term" value="F:ATP binding"/>
    <property type="evidence" value="ECO:0007669"/>
    <property type="project" value="UniProtKB-KW"/>
</dbReference>
<evidence type="ECO:0000256" key="5">
    <source>
        <dbReference type="ARBA" id="ARBA00022840"/>
    </source>
</evidence>
<evidence type="ECO:0000259" key="8">
    <source>
        <dbReference type="PROSITE" id="PS50146"/>
    </source>
</evidence>
<dbReference type="GO" id="GO:0004143">
    <property type="term" value="F:ATP-dependent diacylglycerol kinase activity"/>
    <property type="evidence" value="ECO:0007669"/>
    <property type="project" value="UniProtKB-EC"/>
</dbReference>
<dbReference type="InterPro" id="IPR016064">
    <property type="entry name" value="NAD/diacylglycerol_kinase_sf"/>
</dbReference>
<dbReference type="PANTHER" id="PTHR11255:SF121">
    <property type="entry name" value="DIACYLGLYCEROL KINASE (ATP)"/>
    <property type="match status" value="1"/>
</dbReference>
<feature type="region of interest" description="Disordered" evidence="7">
    <location>
        <begin position="1"/>
        <end position="28"/>
    </location>
</feature>
<proteinExistence type="inferred from homology"/>
<dbReference type="InterPro" id="IPR037607">
    <property type="entry name" value="DGK"/>
</dbReference>